<evidence type="ECO:0000313" key="12">
    <source>
        <dbReference type="EMBL" id="TPG14854.1"/>
    </source>
</evidence>
<dbReference type="Proteomes" id="UP000317722">
    <property type="component" value="Unassembled WGS sequence"/>
</dbReference>
<dbReference type="GO" id="GO:0005524">
    <property type="term" value="F:ATP binding"/>
    <property type="evidence" value="ECO:0007669"/>
    <property type="project" value="UniProtKB-KW"/>
</dbReference>
<comment type="caution">
    <text evidence="12">The sequence shown here is derived from an EMBL/GenBank/DDBJ whole genome shotgun (WGS) entry which is preliminary data.</text>
</comment>
<evidence type="ECO:0000256" key="9">
    <source>
        <dbReference type="SAM" id="Phobius"/>
    </source>
</evidence>
<name>A0A502CQ98_9MICO</name>
<dbReference type="Gene3D" id="1.20.5.1930">
    <property type="match status" value="1"/>
</dbReference>
<dbReference type="SUPFAM" id="SSF55874">
    <property type="entry name" value="ATPase domain of HSP90 chaperone/DNA topoisomerase II/histidine kinase"/>
    <property type="match status" value="1"/>
</dbReference>
<sequence>MPRAAPAYRELMSWQLPARFTGRYSAIEVLPPLALLAWSAVEIWTTHVVSGSRALVTVAMTVGAVGLVTRHRQAFVSLCLMSSVLVVPALFGTTTTSAPAVLLFVMAVFASGRYGSTRSTWASLPVAVAVAAVGSAAGPVETLSSSWGWSLNMIWIWGLARWLRESDRRLRATREEADAVARAAAAEERLRVARDLHDVLAHSLSMMVVQAEVADELFAHDPERARQAVRNVQRTGREALRETRSVLGLLRGSPHPQPGGIADLPGLVDAFRSAGLPITIRVEADLALTASADEGVFRLVQESLTNTLRHAGTQPTSISLRRNGDGLTVRVENEGEYGGRLAVDGVGHGLMGMRERIEACGGRLASGPRPEGGFLVEAVLPRSAMST</sequence>
<keyword evidence="9" id="KW-0812">Transmembrane</keyword>
<keyword evidence="7" id="KW-0067">ATP-binding</keyword>
<protein>
    <recommendedName>
        <fullName evidence="2">histidine kinase</fullName>
        <ecNumber evidence="2">2.7.13.3</ecNumber>
    </recommendedName>
</protein>
<dbReference type="GO" id="GO:0046983">
    <property type="term" value="F:protein dimerization activity"/>
    <property type="evidence" value="ECO:0007669"/>
    <property type="project" value="InterPro"/>
</dbReference>
<feature type="transmembrane region" description="Helical" evidence="9">
    <location>
        <begin position="74"/>
        <end position="91"/>
    </location>
</feature>
<reference evidence="12 13" key="1">
    <citation type="journal article" date="2019" name="Environ. Microbiol.">
        <title>Species interactions and distinct microbial communities in high Arctic permafrost affected cryosols are associated with the CH4 and CO2 gas fluxes.</title>
        <authorList>
            <person name="Altshuler I."/>
            <person name="Hamel J."/>
            <person name="Turney S."/>
            <person name="Magnuson E."/>
            <person name="Levesque R."/>
            <person name="Greer C."/>
            <person name="Whyte L.G."/>
        </authorList>
    </citation>
    <scope>NUCLEOTIDE SEQUENCE [LARGE SCALE GENOMIC DNA]</scope>
    <source>
        <strain evidence="12 13">S9.3A</strain>
    </source>
</reference>
<organism evidence="12 13">
    <name type="scientific">Pedococcus bigeumensis</name>
    <dbReference type="NCBI Taxonomy" id="433644"/>
    <lineage>
        <taxon>Bacteria</taxon>
        <taxon>Bacillati</taxon>
        <taxon>Actinomycetota</taxon>
        <taxon>Actinomycetes</taxon>
        <taxon>Micrococcales</taxon>
        <taxon>Intrasporangiaceae</taxon>
        <taxon>Pedococcus</taxon>
    </lineage>
</organism>
<evidence type="ECO:0000256" key="2">
    <source>
        <dbReference type="ARBA" id="ARBA00012438"/>
    </source>
</evidence>
<dbReference type="PANTHER" id="PTHR24421:SF10">
    <property type="entry name" value="NITRATE_NITRITE SENSOR PROTEIN NARQ"/>
    <property type="match status" value="1"/>
</dbReference>
<dbReference type="GO" id="GO:0016020">
    <property type="term" value="C:membrane"/>
    <property type="evidence" value="ECO:0007669"/>
    <property type="project" value="InterPro"/>
</dbReference>
<evidence type="ECO:0000256" key="8">
    <source>
        <dbReference type="ARBA" id="ARBA00023012"/>
    </source>
</evidence>
<keyword evidence="9" id="KW-0472">Membrane</keyword>
<dbReference type="GO" id="GO:0000155">
    <property type="term" value="F:phosphorelay sensor kinase activity"/>
    <property type="evidence" value="ECO:0007669"/>
    <property type="project" value="InterPro"/>
</dbReference>
<evidence type="ECO:0000256" key="6">
    <source>
        <dbReference type="ARBA" id="ARBA00022777"/>
    </source>
</evidence>
<keyword evidence="6" id="KW-0418">Kinase</keyword>
<accession>A0A502CQ98</accession>
<feature type="domain" description="Signal transduction histidine kinase subgroup 3 dimerisation and phosphoacceptor" evidence="11">
    <location>
        <begin position="188"/>
        <end position="252"/>
    </location>
</feature>
<dbReference type="CDD" id="cd16917">
    <property type="entry name" value="HATPase_UhpB-NarQ-NarX-like"/>
    <property type="match status" value="1"/>
</dbReference>
<dbReference type="EC" id="2.7.13.3" evidence="2"/>
<keyword evidence="4" id="KW-0808">Transferase</keyword>
<proteinExistence type="predicted"/>
<evidence type="ECO:0000256" key="7">
    <source>
        <dbReference type="ARBA" id="ARBA00022840"/>
    </source>
</evidence>
<keyword evidence="8" id="KW-0902">Two-component regulatory system</keyword>
<dbReference type="Pfam" id="PF02518">
    <property type="entry name" value="HATPase_c"/>
    <property type="match status" value="1"/>
</dbReference>
<evidence type="ECO:0000313" key="13">
    <source>
        <dbReference type="Proteomes" id="UP000317722"/>
    </source>
</evidence>
<dbReference type="InterPro" id="IPR036890">
    <property type="entry name" value="HATPase_C_sf"/>
</dbReference>
<evidence type="ECO:0000259" key="10">
    <source>
        <dbReference type="Pfam" id="PF02518"/>
    </source>
</evidence>
<dbReference type="Pfam" id="PF07730">
    <property type="entry name" value="HisKA_3"/>
    <property type="match status" value="1"/>
</dbReference>
<comment type="catalytic activity">
    <reaction evidence="1">
        <text>ATP + protein L-histidine = ADP + protein N-phospho-L-histidine.</text>
        <dbReference type="EC" id="2.7.13.3"/>
    </reaction>
</comment>
<keyword evidence="3" id="KW-0597">Phosphoprotein</keyword>
<dbReference type="EMBL" id="RCZM01000005">
    <property type="protein sequence ID" value="TPG14854.1"/>
    <property type="molecule type" value="Genomic_DNA"/>
</dbReference>
<keyword evidence="5" id="KW-0547">Nucleotide-binding</keyword>
<evidence type="ECO:0000256" key="3">
    <source>
        <dbReference type="ARBA" id="ARBA00022553"/>
    </source>
</evidence>
<dbReference type="AlphaFoldDB" id="A0A502CQ98"/>
<evidence type="ECO:0000259" key="11">
    <source>
        <dbReference type="Pfam" id="PF07730"/>
    </source>
</evidence>
<evidence type="ECO:0000256" key="4">
    <source>
        <dbReference type="ARBA" id="ARBA00022679"/>
    </source>
</evidence>
<dbReference type="InterPro" id="IPR003594">
    <property type="entry name" value="HATPase_dom"/>
</dbReference>
<dbReference type="InterPro" id="IPR050482">
    <property type="entry name" value="Sensor_HK_TwoCompSys"/>
</dbReference>
<gene>
    <name evidence="12" type="ORF">EAH86_14945</name>
</gene>
<evidence type="ECO:0000256" key="1">
    <source>
        <dbReference type="ARBA" id="ARBA00000085"/>
    </source>
</evidence>
<dbReference type="InterPro" id="IPR011712">
    <property type="entry name" value="Sig_transdc_His_kin_sub3_dim/P"/>
</dbReference>
<dbReference type="PANTHER" id="PTHR24421">
    <property type="entry name" value="NITRATE/NITRITE SENSOR PROTEIN NARX-RELATED"/>
    <property type="match status" value="1"/>
</dbReference>
<dbReference type="Gene3D" id="3.30.565.10">
    <property type="entry name" value="Histidine kinase-like ATPase, C-terminal domain"/>
    <property type="match status" value="1"/>
</dbReference>
<evidence type="ECO:0000256" key="5">
    <source>
        <dbReference type="ARBA" id="ARBA00022741"/>
    </source>
</evidence>
<keyword evidence="13" id="KW-1185">Reference proteome</keyword>
<feature type="domain" description="Histidine kinase/HSP90-like ATPase" evidence="10">
    <location>
        <begin position="295"/>
        <end position="382"/>
    </location>
</feature>
<keyword evidence="9" id="KW-1133">Transmembrane helix</keyword>